<dbReference type="Proteomes" id="UP000254720">
    <property type="component" value="Unassembled WGS sequence"/>
</dbReference>
<organism evidence="1 2">
    <name type="scientific">Aquicella lusitana</name>
    <dbReference type="NCBI Taxonomy" id="254246"/>
    <lineage>
        <taxon>Bacteria</taxon>
        <taxon>Pseudomonadati</taxon>
        <taxon>Pseudomonadota</taxon>
        <taxon>Gammaproteobacteria</taxon>
        <taxon>Legionellales</taxon>
        <taxon>Coxiellaceae</taxon>
        <taxon>Aquicella</taxon>
    </lineage>
</organism>
<dbReference type="OrthoDB" id="9553746at2"/>
<gene>
    <name evidence="1" type="ORF">C8D86_10397</name>
</gene>
<comment type="caution">
    <text evidence="1">The sequence shown here is derived from an EMBL/GenBank/DDBJ whole genome shotgun (WGS) entry which is preliminary data.</text>
</comment>
<reference evidence="1 2" key="1">
    <citation type="submission" date="2018-07" db="EMBL/GenBank/DDBJ databases">
        <title>Genomic Encyclopedia of Type Strains, Phase IV (KMG-IV): sequencing the most valuable type-strain genomes for metagenomic binning, comparative biology and taxonomic classification.</title>
        <authorList>
            <person name="Goeker M."/>
        </authorList>
    </citation>
    <scope>NUCLEOTIDE SEQUENCE [LARGE SCALE GENOMIC DNA]</scope>
    <source>
        <strain evidence="1 2">DSM 16500</strain>
    </source>
</reference>
<protein>
    <submittedName>
        <fullName evidence="1">Uncharacterized protein</fullName>
    </submittedName>
</protein>
<keyword evidence="2" id="KW-1185">Reference proteome</keyword>
<sequence>MKSNNLIAIYDFEFFPYALGDVLTWNVRTAMRCEETGKSSVDVYICLDKEHPASIYQRGLINPDNFELFFNELYGAFGTNPRLGNIYIFRQRDAMLETLEEIAAKADEHNLEAINDYLAMLKDKVSDGLLRKAYNIIEQKIRRNALMKKIIQRVVPEQIQKTVGNSLSDEKRLNDYFIKYVYSHESINQFAAQKGYIPFLQPSLGCGPDIDEVIARQFKGKKIVPFHLRLRRLDVGYGGDHTYTRDSDFLEWYDFLREAGTKHPEVQFVVLGRLQEKPLEILRLPNVTSLRIYGMGLGHELTLMLKSDLFIGTSSGFAALANFSAIPYFITKMNPGSCHAYAIPEGAEKLPFANENQKLVYEKETSKLLMTLLEAGLELKETVPSAENTSISQEINIENWLKLHTNPFHSSRTTSRFYKDEKYRNEETAYLLLPYLEKAREAVENNEPETAQAILLKLKNNFSDLCNRLPEYLSLEKRIMQKAEEAFE</sequence>
<dbReference type="RefSeq" id="WP_114833608.1">
    <property type="nucleotide sequence ID" value="NZ_LR699114.1"/>
</dbReference>
<dbReference type="EMBL" id="QQAX01000003">
    <property type="protein sequence ID" value="RDI48132.1"/>
    <property type="molecule type" value="Genomic_DNA"/>
</dbReference>
<evidence type="ECO:0000313" key="1">
    <source>
        <dbReference type="EMBL" id="RDI48132.1"/>
    </source>
</evidence>
<accession>A0A370GWV4</accession>
<proteinExistence type="predicted"/>
<name>A0A370GWV4_9COXI</name>
<dbReference type="AlphaFoldDB" id="A0A370GWV4"/>
<evidence type="ECO:0000313" key="2">
    <source>
        <dbReference type="Proteomes" id="UP000254720"/>
    </source>
</evidence>